<keyword evidence="3" id="KW-1185">Reference proteome</keyword>
<evidence type="ECO:0000313" key="3">
    <source>
        <dbReference type="Proteomes" id="UP000000226"/>
    </source>
</evidence>
<keyword evidence="1" id="KW-0812">Transmembrane</keyword>
<dbReference type="EMBL" id="CM002292">
    <property type="protein sequence ID" value="ESW22162.1"/>
    <property type="molecule type" value="Genomic_DNA"/>
</dbReference>
<keyword evidence="1" id="KW-1133">Transmembrane helix</keyword>
<protein>
    <submittedName>
        <fullName evidence="2">Uncharacterized protein</fullName>
    </submittedName>
</protein>
<dbReference type="Gramene" id="ESW22161">
    <property type="protein sequence ID" value="ESW22161"/>
    <property type="gene ID" value="PHAVU_005G132300g"/>
</dbReference>
<accession>V7BVY6</accession>
<proteinExistence type="predicted"/>
<dbReference type="Proteomes" id="UP000000226">
    <property type="component" value="Chromosome 5"/>
</dbReference>
<gene>
    <name evidence="2" type="ORF">PHAVU_005G132300g</name>
</gene>
<sequence>MWLDSIRGTQLASCAKHKLTTCNKPHQLLLVALLLKFHIKSQFFVSPLSFLFFTLPCFLSVSCCSPFFLFSHSTNFRDINWSSLFE</sequence>
<evidence type="ECO:0000313" key="2">
    <source>
        <dbReference type="EMBL" id="ESW22162.1"/>
    </source>
</evidence>
<dbReference type="EMBL" id="CM002292">
    <property type="protein sequence ID" value="ESW22161.1"/>
    <property type="molecule type" value="Genomic_DNA"/>
</dbReference>
<feature type="transmembrane region" description="Helical" evidence="1">
    <location>
        <begin position="50"/>
        <end position="70"/>
    </location>
</feature>
<dbReference type="AlphaFoldDB" id="V7BVY6"/>
<dbReference type="Gramene" id="ESW22162">
    <property type="protein sequence ID" value="ESW22162"/>
    <property type="gene ID" value="PHAVU_005G132300g"/>
</dbReference>
<dbReference type="OrthoDB" id="10417150at2759"/>
<evidence type="ECO:0000256" key="1">
    <source>
        <dbReference type="SAM" id="Phobius"/>
    </source>
</evidence>
<reference evidence="2" key="1">
    <citation type="submission" date="2013-04" db="EMBL/GenBank/DDBJ databases">
        <authorList>
            <person name="Schmutz J."/>
            <person name="McClean P."/>
            <person name="Shu S."/>
            <person name="Cregan P."/>
            <person name="Rokhsar D."/>
            <person name="Jackson S."/>
        </authorList>
    </citation>
    <scope>NUCLEOTIDE SEQUENCE</scope>
</reference>
<reference evidence="3" key="2">
    <citation type="journal article" date="2014" name="Nat. Genet.">
        <title>A reference genome for common bean and genome-wide analysis of dual domestications.</title>
        <authorList>
            <person name="Schmutz J."/>
            <person name="McClean P.E."/>
            <person name="Mamidi S."/>
            <person name="Wu G.A."/>
            <person name="Cannon S.B."/>
            <person name="Grimwood J."/>
            <person name="Jenkins J."/>
            <person name="Shu S."/>
            <person name="Song Q."/>
            <person name="Chavarro C."/>
            <person name="Torres-Torres M."/>
            <person name="Geffroy V."/>
            <person name="Moghaddam S.M."/>
            <person name="Gao D."/>
            <person name="Abernathy B."/>
            <person name="Barry K."/>
            <person name="Blair M."/>
            <person name="Brick M.A."/>
            <person name="Chovatia M."/>
            <person name="Gepts P."/>
            <person name="Goodstein D.M."/>
            <person name="Gonzales M."/>
            <person name="Hellsten U."/>
            <person name="Hyten D.L."/>
            <person name="Jia G."/>
            <person name="Kelly J.D."/>
            <person name="Kudrna D."/>
            <person name="Lee R."/>
            <person name="Richard M.M."/>
            <person name="Miklas P.N."/>
            <person name="Osorno J.M."/>
            <person name="Rodrigues J."/>
            <person name="Thareau V."/>
            <person name="Urrea C.A."/>
            <person name="Wang M."/>
            <person name="Yu Y."/>
            <person name="Zhang M."/>
            <person name="Wing R.A."/>
            <person name="Cregan P.B."/>
            <person name="Rokhsar D.S."/>
            <person name="Jackson S.A."/>
        </authorList>
    </citation>
    <scope>NUCLEOTIDE SEQUENCE [LARGE SCALE GENOMIC DNA]</scope>
    <source>
        <strain evidence="3">cv. G19833</strain>
    </source>
</reference>
<name>V7BVY6_PHAVU</name>
<dbReference type="OMA" id="RDINWSS"/>
<keyword evidence="1" id="KW-0472">Membrane</keyword>
<organism evidence="2 3">
    <name type="scientific">Phaseolus vulgaris</name>
    <name type="common">Kidney bean</name>
    <name type="synonym">French bean</name>
    <dbReference type="NCBI Taxonomy" id="3885"/>
    <lineage>
        <taxon>Eukaryota</taxon>
        <taxon>Viridiplantae</taxon>
        <taxon>Streptophyta</taxon>
        <taxon>Embryophyta</taxon>
        <taxon>Tracheophyta</taxon>
        <taxon>Spermatophyta</taxon>
        <taxon>Magnoliopsida</taxon>
        <taxon>eudicotyledons</taxon>
        <taxon>Gunneridae</taxon>
        <taxon>Pentapetalae</taxon>
        <taxon>rosids</taxon>
        <taxon>fabids</taxon>
        <taxon>Fabales</taxon>
        <taxon>Fabaceae</taxon>
        <taxon>Papilionoideae</taxon>
        <taxon>50 kb inversion clade</taxon>
        <taxon>NPAAA clade</taxon>
        <taxon>indigoferoid/millettioid clade</taxon>
        <taxon>Phaseoleae</taxon>
        <taxon>Phaseolus</taxon>
    </lineage>
</organism>
<dbReference type="SMR" id="V7BVY6"/>